<keyword evidence="1" id="KW-0233">DNA recombination</keyword>
<dbReference type="PANTHER" id="PTHR30349">
    <property type="entry name" value="PHAGE INTEGRASE-RELATED"/>
    <property type="match status" value="1"/>
</dbReference>
<dbReference type="EMBL" id="BAHE01000016">
    <property type="protein sequence ID" value="GAC00537.1"/>
    <property type="molecule type" value="Genomic_DNA"/>
</dbReference>
<dbReference type="RefSeq" id="WP_006866740.1">
    <property type="nucleotide sequence ID" value="NZ_BAHE01000016.1"/>
</dbReference>
<dbReference type="PROSITE" id="PS51898">
    <property type="entry name" value="TYR_RECOMBINASE"/>
    <property type="match status" value="1"/>
</dbReference>
<comment type="caution">
    <text evidence="4">The sequence shown here is derived from an EMBL/GenBank/DDBJ whole genome shotgun (WGS) entry which is preliminary data.</text>
</comment>
<accession>K6X383</accession>
<feature type="region of interest" description="Disordered" evidence="2">
    <location>
        <begin position="1"/>
        <end position="21"/>
    </location>
</feature>
<keyword evidence="5" id="KW-1185">Reference proteome</keyword>
<gene>
    <name evidence="4" type="ORF">GONAM_16_00360</name>
</gene>
<dbReference type="InterPro" id="IPR002104">
    <property type="entry name" value="Integrase_catalytic"/>
</dbReference>
<dbReference type="CDD" id="cd01189">
    <property type="entry name" value="INT_ICEBs1_C_like"/>
    <property type="match status" value="1"/>
</dbReference>
<dbReference type="InterPro" id="IPR011010">
    <property type="entry name" value="DNA_brk_join_enz"/>
</dbReference>
<evidence type="ECO:0000313" key="4">
    <source>
        <dbReference type="EMBL" id="GAC00537.1"/>
    </source>
</evidence>
<dbReference type="Gene3D" id="1.10.443.10">
    <property type="entry name" value="Intergrase catalytic core"/>
    <property type="match status" value="1"/>
</dbReference>
<dbReference type="Proteomes" id="UP000035058">
    <property type="component" value="Unassembled WGS sequence"/>
</dbReference>
<evidence type="ECO:0000313" key="5">
    <source>
        <dbReference type="Proteomes" id="UP000035058"/>
    </source>
</evidence>
<dbReference type="InterPro" id="IPR013762">
    <property type="entry name" value="Integrase-like_cat_sf"/>
</dbReference>
<organism evidence="4 5">
    <name type="scientific">Gordonia namibiensis NBRC 108229</name>
    <dbReference type="NCBI Taxonomy" id="1208314"/>
    <lineage>
        <taxon>Bacteria</taxon>
        <taxon>Bacillati</taxon>
        <taxon>Actinomycetota</taxon>
        <taxon>Actinomycetes</taxon>
        <taxon>Mycobacteriales</taxon>
        <taxon>Gordoniaceae</taxon>
        <taxon>Gordonia</taxon>
    </lineage>
</organism>
<name>K6X383_9ACTN</name>
<dbReference type="AlphaFoldDB" id="K6X383"/>
<reference evidence="4 5" key="1">
    <citation type="submission" date="2012-08" db="EMBL/GenBank/DDBJ databases">
        <title>Whole genome shotgun sequence of Gordonia namibiensis NBRC 108229.</title>
        <authorList>
            <person name="Isaki-Nakamura S."/>
            <person name="Hosoyama A."/>
            <person name="Tsuchikane K."/>
            <person name="Katsumata H."/>
            <person name="Baba S."/>
            <person name="Yamazaki S."/>
            <person name="Fujita N."/>
        </authorList>
    </citation>
    <scope>NUCLEOTIDE SEQUENCE [LARGE SCALE GENOMIC DNA]</scope>
    <source>
        <strain evidence="4 5">NBRC 108229</strain>
    </source>
</reference>
<dbReference type="GO" id="GO:0006310">
    <property type="term" value="P:DNA recombination"/>
    <property type="evidence" value="ECO:0007669"/>
    <property type="project" value="UniProtKB-KW"/>
</dbReference>
<dbReference type="InterPro" id="IPR050090">
    <property type="entry name" value="Tyrosine_recombinase_XerCD"/>
</dbReference>
<dbReference type="GO" id="GO:0003677">
    <property type="term" value="F:DNA binding"/>
    <property type="evidence" value="ECO:0007669"/>
    <property type="project" value="InterPro"/>
</dbReference>
<dbReference type="Pfam" id="PF00589">
    <property type="entry name" value="Phage_integrase"/>
    <property type="match status" value="1"/>
</dbReference>
<proteinExistence type="predicted"/>
<evidence type="ECO:0000256" key="2">
    <source>
        <dbReference type="SAM" id="MobiDB-lite"/>
    </source>
</evidence>
<evidence type="ECO:0000259" key="3">
    <source>
        <dbReference type="PROSITE" id="PS51898"/>
    </source>
</evidence>
<feature type="domain" description="Tyr recombinase" evidence="3">
    <location>
        <begin position="239"/>
        <end position="448"/>
    </location>
</feature>
<evidence type="ECO:0000256" key="1">
    <source>
        <dbReference type="ARBA" id="ARBA00023172"/>
    </source>
</evidence>
<dbReference type="GO" id="GO:0015074">
    <property type="term" value="P:DNA integration"/>
    <property type="evidence" value="ECO:0007669"/>
    <property type="project" value="InterPro"/>
</dbReference>
<sequence length="459" mass="50511">MGRAITQPGRNTPIKRKRLKDKDGNEIKGRWVAWCRYAGDDGVVRRAKRYSPDGVRDPHGAKAVAALEDALPDLKASSGAAPRQKVDEETLVDLLRVELSKIRKSPEYYSRRTVDSYTRVERVMVSSVLDDEDKPNVCREGGHDHLGVVKDTPAKLVTAADLKAVIFDIESGHDRVTASQARTLLRLVGSYLVDSGVWTVNLASAVEFRRRRHAKGAAMGLGRDEALELMSALRTSEAELPPSKSGTRATGRTVSEFAATVDLVDPLMMTLWTGLRRSEVLALLWSDVDFEAQALTVRHHIVRAYQHHGEGEGPKTELLHEAATKTENSARVIPLADEVVEMLQRRRREYMTGERVAPRVGVEPVIFPTTVGGLRDPDTFASQWTRIRGALGVPWLTLHRLRKSTARILHDAGFTSRQIADLLGHAQISMTEDTYIGRGSGPSREVAAGLSAALGSATK</sequence>
<dbReference type="SUPFAM" id="SSF56349">
    <property type="entry name" value="DNA breaking-rejoining enzymes"/>
    <property type="match status" value="1"/>
</dbReference>
<protein>
    <submittedName>
        <fullName evidence="4">Putative recombinase</fullName>
    </submittedName>
</protein>